<protein>
    <submittedName>
        <fullName evidence="1">Uncharacterized protein</fullName>
    </submittedName>
</protein>
<accession>A0ABR4BFJ8</accession>
<sequence>MSTASTALAAAANGADVSLQCITSEGIKTIPQRSAPAAFVVRLWLRQPPPQINNFLFYAEAKSKATTARSTDDSDTYPSVVFGGNLEVALNVARETGYGAKELERGEHSKMRRRIQDLWMNGQKRGKALWWPISSSS</sequence>
<reference evidence="1 2" key="1">
    <citation type="submission" date="2024-09" db="EMBL/GenBank/DDBJ databases">
        <title>Rethinking Asexuality: The Enigmatic Case of Functional Sexual Genes in Lepraria (Stereocaulaceae).</title>
        <authorList>
            <person name="Doellman M."/>
            <person name="Sun Y."/>
            <person name="Barcenas-Pena A."/>
            <person name="Lumbsch H.T."/>
            <person name="Grewe F."/>
        </authorList>
    </citation>
    <scope>NUCLEOTIDE SEQUENCE [LARGE SCALE GENOMIC DNA]</scope>
    <source>
        <strain evidence="1 2">Grewe 0041</strain>
    </source>
</reference>
<keyword evidence="2" id="KW-1185">Reference proteome</keyword>
<proteinExistence type="predicted"/>
<evidence type="ECO:0000313" key="2">
    <source>
        <dbReference type="Proteomes" id="UP001590951"/>
    </source>
</evidence>
<gene>
    <name evidence="1" type="ORF">ABVK25_004987</name>
</gene>
<organism evidence="1 2">
    <name type="scientific">Lepraria finkii</name>
    <dbReference type="NCBI Taxonomy" id="1340010"/>
    <lineage>
        <taxon>Eukaryota</taxon>
        <taxon>Fungi</taxon>
        <taxon>Dikarya</taxon>
        <taxon>Ascomycota</taxon>
        <taxon>Pezizomycotina</taxon>
        <taxon>Lecanoromycetes</taxon>
        <taxon>OSLEUM clade</taxon>
        <taxon>Lecanoromycetidae</taxon>
        <taxon>Lecanorales</taxon>
        <taxon>Lecanorineae</taxon>
        <taxon>Stereocaulaceae</taxon>
        <taxon>Lepraria</taxon>
    </lineage>
</organism>
<dbReference type="Proteomes" id="UP001590951">
    <property type="component" value="Unassembled WGS sequence"/>
</dbReference>
<evidence type="ECO:0000313" key="1">
    <source>
        <dbReference type="EMBL" id="KAL2054683.1"/>
    </source>
</evidence>
<name>A0ABR4BFJ8_9LECA</name>
<comment type="caution">
    <text evidence="1">The sequence shown here is derived from an EMBL/GenBank/DDBJ whole genome shotgun (WGS) entry which is preliminary data.</text>
</comment>
<dbReference type="EMBL" id="JBHFEH010000014">
    <property type="protein sequence ID" value="KAL2054683.1"/>
    <property type="molecule type" value="Genomic_DNA"/>
</dbReference>